<evidence type="ECO:0000313" key="1">
    <source>
        <dbReference type="EMBL" id="QGH76390.1"/>
    </source>
</evidence>
<protein>
    <submittedName>
        <fullName evidence="1">Uncharacterized protein</fullName>
    </submittedName>
</protein>
<dbReference type="EMBL" id="MN444876">
    <property type="protein sequence ID" value="QGH76390.1"/>
    <property type="molecule type" value="Genomic_DNA"/>
</dbReference>
<keyword evidence="2" id="KW-1185">Reference proteome</keyword>
<dbReference type="KEGG" id="vg:65122793"/>
<organism evidence="1 2">
    <name type="scientific">Streptomyces phage Daubenski</name>
    <dbReference type="NCBI Taxonomy" id="2653725"/>
    <lineage>
        <taxon>Viruses</taxon>
        <taxon>Duplodnaviria</taxon>
        <taxon>Heunggongvirae</taxon>
        <taxon>Uroviricota</taxon>
        <taxon>Caudoviricetes</taxon>
        <taxon>Stanwilliamsviridae</taxon>
        <taxon>Boydwoodruffvirinae</taxon>
        <taxon>Samistivirus</taxon>
        <taxon>Samistivirus daubenski</taxon>
    </lineage>
</organism>
<sequence>MDEAIRPEDILRLLLIANGPVTISADEMDRALGDATQYQVAVSYEPFKDEFTIHLESNERPVND</sequence>
<dbReference type="RefSeq" id="YP_010104845.1">
    <property type="nucleotide sequence ID" value="NC_055822.1"/>
</dbReference>
<dbReference type="Proteomes" id="UP000375470">
    <property type="component" value="Segment"/>
</dbReference>
<dbReference type="GeneID" id="65122793"/>
<accession>A0A5Q2WG67</accession>
<name>A0A5Q2WG67_9CAUD</name>
<gene>
    <name evidence="1" type="primary">79</name>
    <name evidence="1" type="ORF">SEA_DAUBENSKI_82</name>
</gene>
<reference evidence="1 2" key="1">
    <citation type="submission" date="2019-09" db="EMBL/GenBank/DDBJ databases">
        <authorList>
            <person name="Cummings J.R."/>
            <person name="Eaglin Z.M."/>
            <person name="Kluemper A.J."/>
            <person name="Powell E.A."/>
            <person name="Stamm J."/>
            <person name="Thompson S.A."/>
            <person name="Tolsma S."/>
            <person name="Caruso S.M."/>
            <person name="Garlena R.A."/>
            <person name="Russell D.A."/>
            <person name="Pope W.H."/>
            <person name="Jacobs-Se D."/>
            <person name="Hatfull G.F."/>
        </authorList>
    </citation>
    <scope>NUCLEOTIDE SEQUENCE [LARGE SCALE GENOMIC DNA]</scope>
</reference>
<evidence type="ECO:0000313" key="2">
    <source>
        <dbReference type="Proteomes" id="UP000375470"/>
    </source>
</evidence>
<proteinExistence type="predicted"/>